<evidence type="ECO:0000259" key="2">
    <source>
        <dbReference type="Pfam" id="PF24626"/>
    </source>
</evidence>
<feature type="region of interest" description="Disordered" evidence="1">
    <location>
        <begin position="212"/>
        <end position="247"/>
    </location>
</feature>
<dbReference type="PANTHER" id="PTHR37984:SF5">
    <property type="entry name" value="PROTEIN NYNRIN-LIKE"/>
    <property type="match status" value="1"/>
</dbReference>
<dbReference type="SUPFAM" id="SSF53098">
    <property type="entry name" value="Ribonuclease H-like"/>
    <property type="match status" value="1"/>
</dbReference>
<dbReference type="PANTHER" id="PTHR37984">
    <property type="entry name" value="PROTEIN CBG26694"/>
    <property type="match status" value="1"/>
</dbReference>
<dbReference type="Proteomes" id="UP000838756">
    <property type="component" value="Unassembled WGS sequence"/>
</dbReference>
<name>A0A8S4RLG9_9NEOP</name>
<organism evidence="3 4">
    <name type="scientific">Pararge aegeria aegeria</name>
    <dbReference type="NCBI Taxonomy" id="348720"/>
    <lineage>
        <taxon>Eukaryota</taxon>
        <taxon>Metazoa</taxon>
        <taxon>Ecdysozoa</taxon>
        <taxon>Arthropoda</taxon>
        <taxon>Hexapoda</taxon>
        <taxon>Insecta</taxon>
        <taxon>Pterygota</taxon>
        <taxon>Neoptera</taxon>
        <taxon>Endopterygota</taxon>
        <taxon>Lepidoptera</taxon>
        <taxon>Glossata</taxon>
        <taxon>Ditrysia</taxon>
        <taxon>Papilionoidea</taxon>
        <taxon>Nymphalidae</taxon>
        <taxon>Satyrinae</taxon>
        <taxon>Satyrini</taxon>
        <taxon>Parargina</taxon>
        <taxon>Pararge</taxon>
    </lineage>
</organism>
<dbReference type="Gene3D" id="3.30.420.10">
    <property type="entry name" value="Ribonuclease H-like superfamily/Ribonuclease H"/>
    <property type="match status" value="1"/>
</dbReference>
<evidence type="ECO:0000256" key="1">
    <source>
        <dbReference type="SAM" id="MobiDB-lite"/>
    </source>
</evidence>
<keyword evidence="4" id="KW-1185">Reference proteome</keyword>
<dbReference type="AlphaFoldDB" id="A0A8S4RLG9"/>
<proteinExistence type="predicted"/>
<feature type="domain" description="Tf2-1-like SH3-like" evidence="2">
    <location>
        <begin position="144"/>
        <end position="206"/>
    </location>
</feature>
<dbReference type="InterPro" id="IPR012337">
    <property type="entry name" value="RNaseH-like_sf"/>
</dbReference>
<dbReference type="InterPro" id="IPR036397">
    <property type="entry name" value="RNaseH_sf"/>
</dbReference>
<dbReference type="EMBL" id="CAKXAJ010025229">
    <property type="protein sequence ID" value="CAH2236857.1"/>
    <property type="molecule type" value="Genomic_DNA"/>
</dbReference>
<evidence type="ECO:0000313" key="4">
    <source>
        <dbReference type="Proteomes" id="UP000838756"/>
    </source>
</evidence>
<dbReference type="OrthoDB" id="4369127at2759"/>
<dbReference type="Pfam" id="PF24626">
    <property type="entry name" value="SH3_Tf2-1"/>
    <property type="match status" value="1"/>
</dbReference>
<reference evidence="3" key="1">
    <citation type="submission" date="2022-03" db="EMBL/GenBank/DDBJ databases">
        <authorList>
            <person name="Lindestad O."/>
        </authorList>
    </citation>
    <scope>NUCLEOTIDE SEQUENCE</scope>
</reference>
<gene>
    <name evidence="3" type="primary">jg13467</name>
    <name evidence="3" type="ORF">PAEG_LOCUS14192</name>
</gene>
<accession>A0A8S4RLG9</accession>
<dbReference type="InterPro" id="IPR050951">
    <property type="entry name" value="Retrovirus_Pol_polyprotein"/>
</dbReference>
<sequence>MQQVAYCFKIKQSFTALYHPQANPVERKNRDLKTQLAILVEGDQQNWCEQLPSIRFALNTAICTSTNCSPAYLTFGRELRTPHDNLEDFRQILITENFIPEITPKIKLLAQTMTKAKEVQEMKEETRKLYADRARRMAPEYKVGDLVLVNTHPISNAAKGFSAKFAPRRDGPYVILGQHGPSSYQLATKEEPDKKIGIHHSSALTLFHKPENSIELPQPVQPIRRRGRPRKEQTQILRAPRGRGKPE</sequence>
<dbReference type="GO" id="GO:0003676">
    <property type="term" value="F:nucleic acid binding"/>
    <property type="evidence" value="ECO:0007669"/>
    <property type="project" value="InterPro"/>
</dbReference>
<protein>
    <submittedName>
        <fullName evidence="3">Jg13467 protein</fullName>
    </submittedName>
</protein>
<evidence type="ECO:0000313" key="3">
    <source>
        <dbReference type="EMBL" id="CAH2236857.1"/>
    </source>
</evidence>
<comment type="caution">
    <text evidence="3">The sequence shown here is derived from an EMBL/GenBank/DDBJ whole genome shotgun (WGS) entry which is preliminary data.</text>
</comment>
<dbReference type="InterPro" id="IPR056924">
    <property type="entry name" value="SH3_Tf2-1"/>
</dbReference>